<dbReference type="AlphaFoldDB" id="A0A385STP0"/>
<proteinExistence type="predicted"/>
<dbReference type="KEGG" id="chk:D4L85_17075"/>
<accession>A0A385STP0</accession>
<reference evidence="2" key="1">
    <citation type="submission" date="2018-09" db="EMBL/GenBank/DDBJ databases">
        <title>Chryseolinea sp. KIS68-18 isolated from soil.</title>
        <authorList>
            <person name="Weon H.-Y."/>
            <person name="Kwon S.-W."/>
            <person name="Lee S.A."/>
        </authorList>
    </citation>
    <scope>NUCLEOTIDE SEQUENCE [LARGE SCALE GENOMIC DNA]</scope>
    <source>
        <strain evidence="2">KIS68-18</strain>
    </source>
</reference>
<sequence>MKKVIICILIILVMSCGEDQLNPSTVIFIQIEDNKTSILADNSSTLTVEALIDVKADKDKREITFTTTGGSFSSNGTQELKVIANDTLLRDGNQYLGAKATLKSGYTTSESVVVTADIEHYKARTSPIRFTPSEPVSIKLSSNVFGIANTYDSEAILTAKISSATGVPSKGESVQFHVLDAATNSEFSTTLFREEHLSFNSEGIASAIFSAGNLTTGSTPFIGNLLVIAKVANRENLTDTLTLNVSPKPK</sequence>
<gene>
    <name evidence="1" type="ORF">D4L85_17075</name>
</gene>
<evidence type="ECO:0000313" key="2">
    <source>
        <dbReference type="Proteomes" id="UP000266183"/>
    </source>
</evidence>
<evidence type="ECO:0000313" key="1">
    <source>
        <dbReference type="EMBL" id="AYB32178.1"/>
    </source>
</evidence>
<dbReference type="Proteomes" id="UP000266183">
    <property type="component" value="Chromosome"/>
</dbReference>
<keyword evidence="2" id="KW-1185">Reference proteome</keyword>
<dbReference type="EMBL" id="CP032382">
    <property type="protein sequence ID" value="AYB32178.1"/>
    <property type="molecule type" value="Genomic_DNA"/>
</dbReference>
<organism evidence="1 2">
    <name type="scientific">Chryseolinea soli</name>
    <dbReference type="NCBI Taxonomy" id="2321403"/>
    <lineage>
        <taxon>Bacteria</taxon>
        <taxon>Pseudomonadati</taxon>
        <taxon>Bacteroidota</taxon>
        <taxon>Cytophagia</taxon>
        <taxon>Cytophagales</taxon>
        <taxon>Fulvivirgaceae</taxon>
        <taxon>Chryseolinea</taxon>
    </lineage>
</organism>
<dbReference type="PROSITE" id="PS51257">
    <property type="entry name" value="PROKAR_LIPOPROTEIN"/>
    <property type="match status" value="1"/>
</dbReference>
<dbReference type="RefSeq" id="WP_119755437.1">
    <property type="nucleotide sequence ID" value="NZ_CP032382.1"/>
</dbReference>
<name>A0A385STP0_9BACT</name>
<protein>
    <submittedName>
        <fullName evidence="1">Uncharacterized protein</fullName>
    </submittedName>
</protein>